<protein>
    <submittedName>
        <fullName evidence="8">4Fe-4S ferredoxin iron-sulfur binding domain protein</fullName>
    </submittedName>
</protein>
<evidence type="ECO:0000313" key="9">
    <source>
        <dbReference type="Proteomes" id="UP000055014"/>
    </source>
</evidence>
<dbReference type="SUPFAM" id="SSF54862">
    <property type="entry name" value="4Fe-4S ferredoxins"/>
    <property type="match status" value="1"/>
</dbReference>
<dbReference type="PANTHER" id="PTHR42859">
    <property type="entry name" value="OXIDOREDUCTASE"/>
    <property type="match status" value="1"/>
</dbReference>
<dbReference type="Pfam" id="PF12800">
    <property type="entry name" value="Fer4_4"/>
    <property type="match status" value="1"/>
</dbReference>
<gene>
    <name evidence="8" type="ORF">XE02_1443</name>
</gene>
<evidence type="ECO:0000259" key="7">
    <source>
        <dbReference type="PROSITE" id="PS51379"/>
    </source>
</evidence>
<feature type="domain" description="4Fe-4S ferredoxin-type" evidence="7">
    <location>
        <begin position="2"/>
        <end position="31"/>
    </location>
</feature>
<evidence type="ECO:0000256" key="5">
    <source>
        <dbReference type="ARBA" id="ARBA00023004"/>
    </source>
</evidence>
<dbReference type="Pfam" id="PF13247">
    <property type="entry name" value="Fer4_11"/>
    <property type="match status" value="1"/>
</dbReference>
<evidence type="ECO:0000256" key="4">
    <source>
        <dbReference type="ARBA" id="ARBA00022982"/>
    </source>
</evidence>
<feature type="domain" description="4Fe-4S ferredoxin-type" evidence="7">
    <location>
        <begin position="43"/>
        <end position="74"/>
    </location>
</feature>
<dbReference type="PANTHER" id="PTHR42859:SF10">
    <property type="entry name" value="DIMETHYLSULFOXIDE REDUCTASE CHAIN B"/>
    <property type="match status" value="1"/>
</dbReference>
<keyword evidence="5" id="KW-0408">Iron</keyword>
<dbReference type="Proteomes" id="UP000055014">
    <property type="component" value="Unassembled WGS sequence"/>
</dbReference>
<dbReference type="InterPro" id="IPR050294">
    <property type="entry name" value="RnfB_subfamily"/>
</dbReference>
<evidence type="ECO:0000256" key="2">
    <source>
        <dbReference type="ARBA" id="ARBA00022485"/>
    </source>
</evidence>
<accession>A0A124FZY8</accession>
<keyword evidence="6" id="KW-0411">Iron-sulfur</keyword>
<feature type="domain" description="4Fe-4S ferredoxin-type" evidence="7">
    <location>
        <begin position="76"/>
        <end position="98"/>
    </location>
</feature>
<dbReference type="InterPro" id="IPR017900">
    <property type="entry name" value="4Fe4S_Fe_S_CS"/>
</dbReference>
<dbReference type="GO" id="GO:0051539">
    <property type="term" value="F:4 iron, 4 sulfur cluster binding"/>
    <property type="evidence" value="ECO:0007669"/>
    <property type="project" value="UniProtKB-KW"/>
</dbReference>
<reference evidence="9" key="1">
    <citation type="journal article" date="2015" name="MBio">
        <title>Genome-Resolved Metagenomic Analysis Reveals Roles for Candidate Phyla and Other Microbial Community Members in Biogeochemical Transformations in Oil Reservoirs.</title>
        <authorList>
            <person name="Hu P."/>
            <person name="Tom L."/>
            <person name="Singh A."/>
            <person name="Thomas B.C."/>
            <person name="Baker B.J."/>
            <person name="Piceno Y.M."/>
            <person name="Andersen G.L."/>
            <person name="Banfield J.F."/>
        </authorList>
    </citation>
    <scope>NUCLEOTIDE SEQUENCE [LARGE SCALE GENOMIC DNA]</scope>
</reference>
<keyword evidence="1" id="KW-0813">Transport</keyword>
<comment type="caution">
    <text evidence="8">The sequence shown here is derived from an EMBL/GenBank/DDBJ whole genome shotgun (WGS) entry which is preliminary data.</text>
</comment>
<dbReference type="AlphaFoldDB" id="A0A124FZY8"/>
<evidence type="ECO:0000313" key="8">
    <source>
        <dbReference type="EMBL" id="KUK85837.1"/>
    </source>
</evidence>
<proteinExistence type="predicted"/>
<keyword evidence="3" id="KW-0479">Metal-binding</keyword>
<dbReference type="EMBL" id="LGGW01000184">
    <property type="protein sequence ID" value="KUK85837.1"/>
    <property type="molecule type" value="Genomic_DNA"/>
</dbReference>
<organism evidence="8 9">
    <name type="scientific">Mesotoga infera</name>
    <dbReference type="NCBI Taxonomy" id="1236046"/>
    <lineage>
        <taxon>Bacteria</taxon>
        <taxon>Thermotogati</taxon>
        <taxon>Thermotogota</taxon>
        <taxon>Thermotogae</taxon>
        <taxon>Kosmotogales</taxon>
        <taxon>Kosmotogaceae</taxon>
        <taxon>Mesotoga</taxon>
    </lineage>
</organism>
<keyword evidence="4" id="KW-0249">Electron transport</keyword>
<evidence type="ECO:0000256" key="1">
    <source>
        <dbReference type="ARBA" id="ARBA00022448"/>
    </source>
</evidence>
<evidence type="ECO:0000256" key="6">
    <source>
        <dbReference type="ARBA" id="ARBA00023014"/>
    </source>
</evidence>
<dbReference type="GO" id="GO:0046872">
    <property type="term" value="F:metal ion binding"/>
    <property type="evidence" value="ECO:0007669"/>
    <property type="project" value="UniProtKB-KW"/>
</dbReference>
<sequence>MKVLILDPLKCTGCRSCEYACSFQHTGVFNPLDSRIEVSTFLEDLTFVPTLCLQCEKAYCVEVCPTPALTKNDQTGVVDFDKDKCIGCKQCIIACPWG</sequence>
<dbReference type="PROSITE" id="PS00198">
    <property type="entry name" value="4FE4S_FER_1"/>
    <property type="match status" value="1"/>
</dbReference>
<dbReference type="PROSITE" id="PS51379">
    <property type="entry name" value="4FE4S_FER_2"/>
    <property type="match status" value="3"/>
</dbReference>
<evidence type="ECO:0000256" key="3">
    <source>
        <dbReference type="ARBA" id="ARBA00022723"/>
    </source>
</evidence>
<dbReference type="Gene3D" id="3.30.70.20">
    <property type="match status" value="2"/>
</dbReference>
<name>A0A124FZY8_9BACT</name>
<dbReference type="CDD" id="cd10550">
    <property type="entry name" value="DMSOR_beta_like"/>
    <property type="match status" value="1"/>
</dbReference>
<dbReference type="InterPro" id="IPR017896">
    <property type="entry name" value="4Fe4S_Fe-S-bd"/>
</dbReference>
<keyword evidence="2" id="KW-0004">4Fe-4S</keyword>